<dbReference type="Gene3D" id="3.30.565.10">
    <property type="entry name" value="Histidine kinase-like ATPase, C-terminal domain"/>
    <property type="match status" value="1"/>
</dbReference>
<dbReference type="InterPro" id="IPR003660">
    <property type="entry name" value="HAMP_dom"/>
</dbReference>
<dbReference type="RefSeq" id="WP_170164221.1">
    <property type="nucleotide sequence ID" value="NZ_RJVG01000001.1"/>
</dbReference>
<dbReference type="SMART" id="SM00304">
    <property type="entry name" value="HAMP"/>
    <property type="match status" value="1"/>
</dbReference>
<dbReference type="PANTHER" id="PTHR34220:SF11">
    <property type="entry name" value="SENSOR PROTEIN KINASE HPTS"/>
    <property type="match status" value="1"/>
</dbReference>
<gene>
    <name evidence="14" type="ORF">EDD66_101516</name>
</gene>
<dbReference type="Pfam" id="PF00672">
    <property type="entry name" value="HAMP"/>
    <property type="match status" value="1"/>
</dbReference>
<dbReference type="InterPro" id="IPR003594">
    <property type="entry name" value="HATPase_dom"/>
</dbReference>
<feature type="domain" description="HAMP" evidence="13">
    <location>
        <begin position="208"/>
        <end position="261"/>
    </location>
</feature>
<sequence>MKILNKSGRGFKYRTKLISFFILAISISTLTGLYSYISSQVLMKSTVKVLTESQELTVVYKEIEAIQNNLEVFLSTNSSDSLLTFYDHSNSISANISDLEESAVYTSRGVKIKNVINMIQHYLITLDDTVTAKRNRNREAYTNGYQEAVKEYNYIGTYIKEMMSTDLSESAEEYIQIQQKYSQVSKFNNGLLAIVVIIILVIIIIFSIEITKPLSKLAAYAKEISDGNFDIEVNVKKTSGEINVLYQAFHVMAINIRKHVYELQEKQRLESTLNEEKVNNLRMKSALREAELLALQSQVNPHFIYNTINIGAKIAMLSGDNATCEYLENAADIFRYNLKGLETQTNLQAEIDNVVSYIYLLRMRFGDVIQFQLDENLEEEYRNYTLPRMTLQPLIENAYIHGIGELEEGGIIGLSTRKEGDSIIITIWDTGKGMSNEQIVKILRNKSSDRTDKKDKGHTTGIGVDNVLKRLRLYYGKYNIMDIRCTGGRTEFILKLPLTYKVKLSSDVI</sequence>
<keyword evidence="6" id="KW-0547">Nucleotide-binding</keyword>
<evidence type="ECO:0000256" key="5">
    <source>
        <dbReference type="ARBA" id="ARBA00022692"/>
    </source>
</evidence>
<dbReference type="SUPFAM" id="SSF55874">
    <property type="entry name" value="ATPase domain of HSP90 chaperone/DNA topoisomerase II/histidine kinase"/>
    <property type="match status" value="1"/>
</dbReference>
<evidence type="ECO:0000256" key="8">
    <source>
        <dbReference type="ARBA" id="ARBA00022840"/>
    </source>
</evidence>
<keyword evidence="9 12" id="KW-1133">Transmembrane helix</keyword>
<dbReference type="AlphaFoldDB" id="A0A3N1XZ63"/>
<dbReference type="GO" id="GO:0005886">
    <property type="term" value="C:plasma membrane"/>
    <property type="evidence" value="ECO:0007669"/>
    <property type="project" value="UniProtKB-SubCell"/>
</dbReference>
<dbReference type="SUPFAM" id="SSF158472">
    <property type="entry name" value="HAMP domain-like"/>
    <property type="match status" value="1"/>
</dbReference>
<evidence type="ECO:0000256" key="1">
    <source>
        <dbReference type="ARBA" id="ARBA00004651"/>
    </source>
</evidence>
<evidence type="ECO:0000313" key="15">
    <source>
        <dbReference type="Proteomes" id="UP000273083"/>
    </source>
</evidence>
<dbReference type="PANTHER" id="PTHR34220">
    <property type="entry name" value="SENSOR HISTIDINE KINASE YPDA"/>
    <property type="match status" value="1"/>
</dbReference>
<keyword evidence="4" id="KW-0808">Transferase</keyword>
<keyword evidence="8" id="KW-0067">ATP-binding</keyword>
<evidence type="ECO:0000256" key="4">
    <source>
        <dbReference type="ARBA" id="ARBA00022679"/>
    </source>
</evidence>
<evidence type="ECO:0000259" key="13">
    <source>
        <dbReference type="PROSITE" id="PS50885"/>
    </source>
</evidence>
<comment type="subcellular location">
    <subcellularLocation>
        <location evidence="1">Cell membrane</location>
        <topology evidence="1">Multi-pass membrane protein</topology>
    </subcellularLocation>
</comment>
<evidence type="ECO:0000313" key="14">
    <source>
        <dbReference type="EMBL" id="ROR31896.1"/>
    </source>
</evidence>
<dbReference type="InterPro" id="IPR036890">
    <property type="entry name" value="HATPase_C_sf"/>
</dbReference>
<evidence type="ECO:0000256" key="12">
    <source>
        <dbReference type="SAM" id="Phobius"/>
    </source>
</evidence>
<keyword evidence="3" id="KW-0597">Phosphoprotein</keyword>
<protein>
    <submittedName>
        <fullName evidence="14">Histidine kinase/DNA gyrase B/HSP90-like ATPase</fullName>
    </submittedName>
</protein>
<dbReference type="InterPro" id="IPR010559">
    <property type="entry name" value="Sig_transdc_His_kin_internal"/>
</dbReference>
<proteinExistence type="predicted"/>
<dbReference type="EMBL" id="RJVG01000001">
    <property type="protein sequence ID" value="ROR31896.1"/>
    <property type="molecule type" value="Genomic_DNA"/>
</dbReference>
<keyword evidence="10" id="KW-0902">Two-component regulatory system</keyword>
<dbReference type="InterPro" id="IPR050640">
    <property type="entry name" value="Bact_2-comp_sensor_kinase"/>
</dbReference>
<dbReference type="Pfam" id="PF06580">
    <property type="entry name" value="His_kinase"/>
    <property type="match status" value="1"/>
</dbReference>
<evidence type="ECO:0000256" key="3">
    <source>
        <dbReference type="ARBA" id="ARBA00022553"/>
    </source>
</evidence>
<keyword evidence="11 12" id="KW-0472">Membrane</keyword>
<keyword evidence="7 14" id="KW-0418">Kinase</keyword>
<comment type="caution">
    <text evidence="14">The sequence shown here is derived from an EMBL/GenBank/DDBJ whole genome shotgun (WGS) entry which is preliminary data.</text>
</comment>
<dbReference type="SMART" id="SM00387">
    <property type="entry name" value="HATPase_c"/>
    <property type="match status" value="1"/>
</dbReference>
<evidence type="ECO:0000256" key="9">
    <source>
        <dbReference type="ARBA" id="ARBA00022989"/>
    </source>
</evidence>
<dbReference type="GO" id="GO:0005524">
    <property type="term" value="F:ATP binding"/>
    <property type="evidence" value="ECO:0007669"/>
    <property type="project" value="UniProtKB-KW"/>
</dbReference>
<dbReference type="Pfam" id="PF02518">
    <property type="entry name" value="HATPase_c"/>
    <property type="match status" value="1"/>
</dbReference>
<feature type="transmembrane region" description="Helical" evidence="12">
    <location>
        <begin position="17"/>
        <end position="37"/>
    </location>
</feature>
<dbReference type="Proteomes" id="UP000273083">
    <property type="component" value="Unassembled WGS sequence"/>
</dbReference>
<dbReference type="CDD" id="cd06225">
    <property type="entry name" value="HAMP"/>
    <property type="match status" value="1"/>
</dbReference>
<evidence type="ECO:0000256" key="10">
    <source>
        <dbReference type="ARBA" id="ARBA00023012"/>
    </source>
</evidence>
<evidence type="ECO:0000256" key="7">
    <source>
        <dbReference type="ARBA" id="ARBA00022777"/>
    </source>
</evidence>
<keyword evidence="2" id="KW-1003">Cell membrane</keyword>
<accession>A0A3N1XZ63</accession>
<dbReference type="PROSITE" id="PS50885">
    <property type="entry name" value="HAMP"/>
    <property type="match status" value="1"/>
</dbReference>
<evidence type="ECO:0000256" key="11">
    <source>
        <dbReference type="ARBA" id="ARBA00023136"/>
    </source>
</evidence>
<reference evidence="14 15" key="1">
    <citation type="submission" date="2018-11" db="EMBL/GenBank/DDBJ databases">
        <title>Genomic Encyclopedia of Type Strains, Phase IV (KMG-IV): sequencing the most valuable type-strain genomes for metagenomic binning, comparative biology and taxonomic classification.</title>
        <authorList>
            <person name="Goeker M."/>
        </authorList>
    </citation>
    <scope>NUCLEOTIDE SEQUENCE [LARGE SCALE GENOMIC DNA]</scope>
    <source>
        <strain evidence="14 15">DSM 26537</strain>
    </source>
</reference>
<keyword evidence="15" id="KW-1185">Reference proteome</keyword>
<dbReference type="Gene3D" id="6.10.340.10">
    <property type="match status" value="1"/>
</dbReference>
<evidence type="ECO:0000256" key="2">
    <source>
        <dbReference type="ARBA" id="ARBA00022475"/>
    </source>
</evidence>
<organism evidence="14 15">
    <name type="scientific">Mobilisporobacter senegalensis</name>
    <dbReference type="NCBI Taxonomy" id="1329262"/>
    <lineage>
        <taxon>Bacteria</taxon>
        <taxon>Bacillati</taxon>
        <taxon>Bacillota</taxon>
        <taxon>Clostridia</taxon>
        <taxon>Lachnospirales</taxon>
        <taxon>Lachnospiraceae</taxon>
        <taxon>Mobilisporobacter</taxon>
    </lineage>
</organism>
<name>A0A3N1XZ63_9FIRM</name>
<evidence type="ECO:0000256" key="6">
    <source>
        <dbReference type="ARBA" id="ARBA00022741"/>
    </source>
</evidence>
<feature type="transmembrane region" description="Helical" evidence="12">
    <location>
        <begin position="190"/>
        <end position="208"/>
    </location>
</feature>
<dbReference type="GO" id="GO:0000155">
    <property type="term" value="F:phosphorelay sensor kinase activity"/>
    <property type="evidence" value="ECO:0007669"/>
    <property type="project" value="InterPro"/>
</dbReference>
<keyword evidence="5 12" id="KW-0812">Transmembrane</keyword>